<organism evidence="1 2">
    <name type="scientific">Ramazzottius varieornatus</name>
    <name type="common">Water bear</name>
    <name type="synonym">Tardigrade</name>
    <dbReference type="NCBI Taxonomy" id="947166"/>
    <lineage>
        <taxon>Eukaryota</taxon>
        <taxon>Metazoa</taxon>
        <taxon>Ecdysozoa</taxon>
        <taxon>Tardigrada</taxon>
        <taxon>Eutardigrada</taxon>
        <taxon>Parachela</taxon>
        <taxon>Hypsibioidea</taxon>
        <taxon>Ramazzottiidae</taxon>
        <taxon>Ramazzottius</taxon>
    </lineage>
</organism>
<name>A0A1D1VPN6_RAMVA</name>
<comment type="caution">
    <text evidence="1">The sequence shown here is derived from an EMBL/GenBank/DDBJ whole genome shotgun (WGS) entry which is preliminary data.</text>
</comment>
<dbReference type="Proteomes" id="UP000186922">
    <property type="component" value="Unassembled WGS sequence"/>
</dbReference>
<dbReference type="EMBL" id="BDGG01000009">
    <property type="protein sequence ID" value="GAV03537.1"/>
    <property type="molecule type" value="Genomic_DNA"/>
</dbReference>
<dbReference type="AlphaFoldDB" id="A0A1D1VPN6"/>
<proteinExistence type="predicted"/>
<gene>
    <name evidence="1" type="primary">RvY_13940-1</name>
    <name evidence="1" type="synonym">RvY_13940.1</name>
    <name evidence="1" type="ORF">RvY_13940</name>
</gene>
<sequence length="115" mass="13474">MSQRLEYWNQKFRMRRKGCFSERQSCCAGPVPDVMCLRSITLPLVSKRERQYDVFSLSWSNPLYPREPLVKMSGSAQVVRPENRYAHVPPYLTYSNITIHYMRPLQPCGLSSVQE</sequence>
<reference evidence="1 2" key="1">
    <citation type="journal article" date="2016" name="Nat. Commun.">
        <title>Extremotolerant tardigrade genome and improved radiotolerance of human cultured cells by tardigrade-unique protein.</title>
        <authorList>
            <person name="Hashimoto T."/>
            <person name="Horikawa D.D."/>
            <person name="Saito Y."/>
            <person name="Kuwahara H."/>
            <person name="Kozuka-Hata H."/>
            <person name="Shin-I T."/>
            <person name="Minakuchi Y."/>
            <person name="Ohishi K."/>
            <person name="Motoyama A."/>
            <person name="Aizu T."/>
            <person name="Enomoto A."/>
            <person name="Kondo K."/>
            <person name="Tanaka S."/>
            <person name="Hara Y."/>
            <person name="Koshikawa S."/>
            <person name="Sagara H."/>
            <person name="Miura T."/>
            <person name="Yokobori S."/>
            <person name="Miyagawa K."/>
            <person name="Suzuki Y."/>
            <person name="Kubo T."/>
            <person name="Oyama M."/>
            <person name="Kohara Y."/>
            <person name="Fujiyama A."/>
            <person name="Arakawa K."/>
            <person name="Katayama T."/>
            <person name="Toyoda A."/>
            <person name="Kunieda T."/>
        </authorList>
    </citation>
    <scope>NUCLEOTIDE SEQUENCE [LARGE SCALE GENOMIC DNA]</scope>
    <source>
        <strain evidence="1 2">YOKOZUNA-1</strain>
    </source>
</reference>
<evidence type="ECO:0000313" key="2">
    <source>
        <dbReference type="Proteomes" id="UP000186922"/>
    </source>
</evidence>
<keyword evidence="2" id="KW-1185">Reference proteome</keyword>
<protein>
    <submittedName>
        <fullName evidence="1">Uncharacterized protein</fullName>
    </submittedName>
</protein>
<accession>A0A1D1VPN6</accession>
<evidence type="ECO:0000313" key="1">
    <source>
        <dbReference type="EMBL" id="GAV03537.1"/>
    </source>
</evidence>